<keyword evidence="1" id="KW-1133">Transmembrane helix</keyword>
<protein>
    <submittedName>
        <fullName evidence="2">Uncharacterized protein</fullName>
    </submittedName>
</protein>
<evidence type="ECO:0000256" key="1">
    <source>
        <dbReference type="SAM" id="Phobius"/>
    </source>
</evidence>
<gene>
    <name evidence="2" type="ORF">J2744_001189</name>
</gene>
<feature type="transmembrane region" description="Helical" evidence="1">
    <location>
        <begin position="118"/>
        <end position="141"/>
    </location>
</feature>
<comment type="caution">
    <text evidence="2">The sequence shown here is derived from an EMBL/GenBank/DDBJ whole genome shotgun (WGS) entry which is preliminary data.</text>
</comment>
<keyword evidence="1" id="KW-0472">Membrane</keyword>
<evidence type="ECO:0000313" key="3">
    <source>
        <dbReference type="Proteomes" id="UP000770586"/>
    </source>
</evidence>
<keyword evidence="1" id="KW-0812">Transmembrane</keyword>
<dbReference type="EMBL" id="JAGGKE010000003">
    <property type="protein sequence ID" value="MBP1901519.1"/>
    <property type="molecule type" value="Genomic_DNA"/>
</dbReference>
<feature type="transmembrane region" description="Helical" evidence="1">
    <location>
        <begin position="90"/>
        <end position="112"/>
    </location>
</feature>
<evidence type="ECO:0000313" key="2">
    <source>
        <dbReference type="EMBL" id="MBP1901519.1"/>
    </source>
</evidence>
<sequence>MDPADLTAALSVALASIVLVVAAALIGLLDAVSPLFAALAVAVADRLAPLAAAIPDAGPSVESLLLVGLPSALALATAARGVANPTPADVALAAFAVPCLLVAAATVAVRWVGDPGVLLGGLVTFAAGAVLAVIVVVDAALTLGTTAPRAG</sequence>
<keyword evidence="3" id="KW-1185">Reference proteome</keyword>
<feature type="transmembrane region" description="Helical" evidence="1">
    <location>
        <begin position="64"/>
        <end position="83"/>
    </location>
</feature>
<name>A0A8J7ULW7_9EURY</name>
<dbReference type="Proteomes" id="UP000770586">
    <property type="component" value="Unassembled WGS sequence"/>
</dbReference>
<proteinExistence type="predicted"/>
<accession>A0A8J7ULW7</accession>
<organism evidence="2 3">
    <name type="scientific">Halorubrum trapanicum</name>
    <dbReference type="NCBI Taxonomy" id="29284"/>
    <lineage>
        <taxon>Archaea</taxon>
        <taxon>Methanobacteriati</taxon>
        <taxon>Methanobacteriota</taxon>
        <taxon>Stenosarchaea group</taxon>
        <taxon>Halobacteria</taxon>
        <taxon>Halobacteriales</taxon>
        <taxon>Haloferacaceae</taxon>
        <taxon>Halorubrum</taxon>
    </lineage>
</organism>
<feature type="transmembrane region" description="Helical" evidence="1">
    <location>
        <begin position="6"/>
        <end position="28"/>
    </location>
</feature>
<dbReference type="RefSeq" id="WP_209545645.1">
    <property type="nucleotide sequence ID" value="NZ_BAAADX010000006.1"/>
</dbReference>
<dbReference type="AlphaFoldDB" id="A0A8J7ULW7"/>
<reference evidence="2 3" key="1">
    <citation type="submission" date="2021-03" db="EMBL/GenBank/DDBJ databases">
        <title>Genomic Encyclopedia of Type Strains, Phase IV (KMG-IV): sequencing the most valuable type-strain genomes for metagenomic binning, comparative biology and taxonomic classification.</title>
        <authorList>
            <person name="Goeker M."/>
        </authorList>
    </citation>
    <scope>NUCLEOTIDE SEQUENCE [LARGE SCALE GENOMIC DNA]</scope>
    <source>
        <strain evidence="2 3">DSM 12287</strain>
    </source>
</reference>